<evidence type="ECO:0000256" key="2">
    <source>
        <dbReference type="ARBA" id="ARBA00022771"/>
    </source>
</evidence>
<dbReference type="OrthoDB" id="1711136at2759"/>
<accession>A0A0D2R9E7</accession>
<dbReference type="Gene3D" id="3.30.40.10">
    <property type="entry name" value="Zinc/RING finger domain, C3HC4 (zinc finger)"/>
    <property type="match status" value="1"/>
</dbReference>
<feature type="domain" description="RING-type" evidence="6">
    <location>
        <begin position="233"/>
        <end position="268"/>
    </location>
</feature>
<evidence type="ECO:0000313" key="10">
    <source>
        <dbReference type="Proteomes" id="UP000593578"/>
    </source>
</evidence>
<dbReference type="EMBL" id="CM001741">
    <property type="protein sequence ID" value="KJB15825.1"/>
    <property type="molecule type" value="Genomic_DNA"/>
</dbReference>
<sequence length="280" mass="32001">MAIQAQLYSDNIGFPMCGSLDLIDNGCGLVGAAAGVNQQISSQLQQLQQFQHLQNQHQRDQTFSFGSTNNNRESIMFEKQRYEIDQFIKSQNERLRLLLQEQRKQQYEVLVKKIESKASFLLRQKDEEIVKARNKTMELQNMLKKLEMENQAWQRVAQENEAMVVSLNNRLEQVREEQASCRFNNGVDDAESCCECEDNNEGIMETKGNGGFAAVDSSSQRQEEQEEKTTMVCKCCYCRNSSVLFLPCRHLCSCKDCATFLDSCPVCRTPKKACIEALIS</sequence>
<reference evidence="8" key="3">
    <citation type="submission" date="2020-04" db="EMBL/GenBank/DDBJ databases">
        <authorList>
            <person name="Grover C.E."/>
            <person name="Arick M.A. II"/>
            <person name="Thrash A."/>
            <person name="Conover J.L."/>
            <person name="Sanders W.S."/>
            <person name="Peterson D.G."/>
            <person name="Scheffler J.A."/>
            <person name="Scheffler B.E."/>
            <person name="Wendel J.F."/>
        </authorList>
    </citation>
    <scope>NUCLEOTIDE SEQUENCE</scope>
    <source>
        <strain evidence="8">8</strain>
        <tissue evidence="8">Leaf</tissue>
    </source>
</reference>
<dbReference type="PANTHER" id="PTHR42647">
    <property type="entry name" value="SBP (S-RIBONUCLEASE BINDING PROTEIN) FAMILY PROTEIN"/>
    <property type="match status" value="1"/>
</dbReference>
<reference evidence="7 9" key="1">
    <citation type="journal article" date="2012" name="Nature">
        <title>Repeated polyploidization of Gossypium genomes and the evolution of spinnable cotton fibres.</title>
        <authorList>
            <person name="Paterson A.H."/>
            <person name="Wendel J.F."/>
            <person name="Gundlach H."/>
            <person name="Guo H."/>
            <person name="Jenkins J."/>
            <person name="Jin D."/>
            <person name="Llewellyn D."/>
            <person name="Showmaker K.C."/>
            <person name="Shu S."/>
            <person name="Udall J."/>
            <person name="Yoo M.J."/>
            <person name="Byers R."/>
            <person name="Chen W."/>
            <person name="Doron-Faigenboim A."/>
            <person name="Duke M.V."/>
            <person name="Gong L."/>
            <person name="Grimwood J."/>
            <person name="Grover C."/>
            <person name="Grupp K."/>
            <person name="Hu G."/>
            <person name="Lee T.H."/>
            <person name="Li J."/>
            <person name="Lin L."/>
            <person name="Liu T."/>
            <person name="Marler B.S."/>
            <person name="Page J.T."/>
            <person name="Roberts A.W."/>
            <person name="Romanel E."/>
            <person name="Sanders W.S."/>
            <person name="Szadkowski E."/>
            <person name="Tan X."/>
            <person name="Tang H."/>
            <person name="Xu C."/>
            <person name="Wang J."/>
            <person name="Wang Z."/>
            <person name="Zhang D."/>
            <person name="Zhang L."/>
            <person name="Ashrafi H."/>
            <person name="Bedon F."/>
            <person name="Bowers J.E."/>
            <person name="Brubaker C.L."/>
            <person name="Chee P.W."/>
            <person name="Das S."/>
            <person name="Gingle A.R."/>
            <person name="Haigler C.H."/>
            <person name="Harker D."/>
            <person name="Hoffmann L.V."/>
            <person name="Hovav R."/>
            <person name="Jones D.C."/>
            <person name="Lemke C."/>
            <person name="Mansoor S."/>
            <person name="ur Rahman M."/>
            <person name="Rainville L.N."/>
            <person name="Rambani A."/>
            <person name="Reddy U.K."/>
            <person name="Rong J.K."/>
            <person name="Saranga Y."/>
            <person name="Scheffler B.E."/>
            <person name="Scheffler J.A."/>
            <person name="Stelly D.M."/>
            <person name="Triplett B.A."/>
            <person name="Van Deynze A."/>
            <person name="Vaslin M.F."/>
            <person name="Waghmare V.N."/>
            <person name="Walford S.A."/>
            <person name="Wright R.J."/>
            <person name="Zaki E.A."/>
            <person name="Zhang T."/>
            <person name="Dennis E.S."/>
            <person name="Mayer K.F."/>
            <person name="Peterson D.G."/>
            <person name="Rokhsar D.S."/>
            <person name="Wang X."/>
            <person name="Schmutz J."/>
        </authorList>
    </citation>
    <scope>NUCLEOTIDE SEQUENCE [LARGE SCALE GENOMIC DNA]</scope>
</reference>
<keyword evidence="9" id="KW-1185">Reference proteome</keyword>
<dbReference type="OMA" id="EDSESCC"/>
<dbReference type="EMBL" id="JABEZZ010000002">
    <property type="protein sequence ID" value="MBA0581097.1"/>
    <property type="molecule type" value="Genomic_DNA"/>
</dbReference>
<dbReference type="InterPro" id="IPR013083">
    <property type="entry name" value="Znf_RING/FYVE/PHD"/>
</dbReference>
<evidence type="ECO:0000313" key="9">
    <source>
        <dbReference type="Proteomes" id="UP000032304"/>
    </source>
</evidence>
<keyword evidence="1" id="KW-0479">Metal-binding</keyword>
<evidence type="ECO:0000313" key="8">
    <source>
        <dbReference type="EMBL" id="MBA0581097.1"/>
    </source>
</evidence>
<dbReference type="Pfam" id="PF13920">
    <property type="entry name" value="zf-C3HC4_3"/>
    <property type="match status" value="1"/>
</dbReference>
<dbReference type="KEGG" id="gra:105785921"/>
<keyword evidence="3" id="KW-0862">Zinc</keyword>
<dbReference type="Proteomes" id="UP000032304">
    <property type="component" value="Chromosome 2"/>
</dbReference>
<proteinExistence type="predicted"/>
<gene>
    <name evidence="7" type="ORF">B456_002G198200</name>
    <name evidence="8" type="ORF">Gorai_023286</name>
</gene>
<dbReference type="PROSITE" id="PS50089">
    <property type="entry name" value="ZF_RING_2"/>
    <property type="match status" value="1"/>
</dbReference>
<name>A0A0D2R9E7_GOSRA</name>
<dbReference type="Proteomes" id="UP000593578">
    <property type="component" value="Unassembled WGS sequence"/>
</dbReference>
<dbReference type="STRING" id="29730.A0A0D2R9E7"/>
<keyword evidence="5" id="KW-0175">Coiled coil</keyword>
<dbReference type="InterPro" id="IPR001841">
    <property type="entry name" value="Znf_RING"/>
</dbReference>
<dbReference type="AlphaFoldDB" id="A0A0D2R9E7"/>
<feature type="coiled-coil region" evidence="5">
    <location>
        <begin position="122"/>
        <end position="177"/>
    </location>
</feature>
<evidence type="ECO:0000256" key="3">
    <source>
        <dbReference type="ARBA" id="ARBA00022833"/>
    </source>
</evidence>
<evidence type="ECO:0000259" key="6">
    <source>
        <dbReference type="PROSITE" id="PS50089"/>
    </source>
</evidence>
<protein>
    <recommendedName>
        <fullName evidence="6">RING-type domain-containing protein</fullName>
    </recommendedName>
</protein>
<evidence type="ECO:0000256" key="4">
    <source>
        <dbReference type="PROSITE-ProRule" id="PRU00175"/>
    </source>
</evidence>
<dbReference type="PANTHER" id="PTHR42647:SF6">
    <property type="entry name" value="RING-TYPE DOMAIN-CONTAINING PROTEIN"/>
    <property type="match status" value="1"/>
</dbReference>
<reference evidence="8 10" key="2">
    <citation type="journal article" date="2019" name="Genome Biol. Evol.">
        <title>Insights into the evolution of the New World diploid cottons (Gossypium, subgenus Houzingenia) based on genome sequencing.</title>
        <authorList>
            <person name="Grover C.E."/>
            <person name="Arick M.A. 2nd"/>
            <person name="Thrash A."/>
            <person name="Conover J.L."/>
            <person name="Sanders W.S."/>
            <person name="Peterson D.G."/>
            <person name="Frelichowski J.E."/>
            <person name="Scheffler J.A."/>
            <person name="Scheffler B.E."/>
            <person name="Wendel J.F."/>
        </authorList>
    </citation>
    <scope>NUCLEOTIDE SEQUENCE [LARGE SCALE GENOMIC DNA]</scope>
    <source>
        <strain evidence="8">8</strain>
        <tissue evidence="8">Leaf</tissue>
    </source>
</reference>
<evidence type="ECO:0000313" key="7">
    <source>
        <dbReference type="EMBL" id="KJB15825.1"/>
    </source>
</evidence>
<dbReference type="PIRSF" id="PIRSF036836">
    <property type="entry name" value="RNase_bind_SBP1"/>
    <property type="match status" value="1"/>
</dbReference>
<evidence type="ECO:0000256" key="5">
    <source>
        <dbReference type="SAM" id="Coils"/>
    </source>
</evidence>
<keyword evidence="2 4" id="KW-0863">Zinc-finger</keyword>
<dbReference type="GO" id="GO:0008270">
    <property type="term" value="F:zinc ion binding"/>
    <property type="evidence" value="ECO:0007669"/>
    <property type="project" value="UniProtKB-KW"/>
</dbReference>
<dbReference type="eggNOG" id="KOG1100">
    <property type="taxonomic scope" value="Eukaryota"/>
</dbReference>
<organism evidence="7 9">
    <name type="scientific">Gossypium raimondii</name>
    <name type="common">Peruvian cotton</name>
    <name type="synonym">Gossypium klotzschianum subsp. raimondii</name>
    <dbReference type="NCBI Taxonomy" id="29730"/>
    <lineage>
        <taxon>Eukaryota</taxon>
        <taxon>Viridiplantae</taxon>
        <taxon>Streptophyta</taxon>
        <taxon>Embryophyta</taxon>
        <taxon>Tracheophyta</taxon>
        <taxon>Spermatophyta</taxon>
        <taxon>Magnoliopsida</taxon>
        <taxon>eudicotyledons</taxon>
        <taxon>Gunneridae</taxon>
        <taxon>Pentapetalae</taxon>
        <taxon>rosids</taxon>
        <taxon>malvids</taxon>
        <taxon>Malvales</taxon>
        <taxon>Malvaceae</taxon>
        <taxon>Malvoideae</taxon>
        <taxon>Gossypium</taxon>
    </lineage>
</organism>
<evidence type="ECO:0000256" key="1">
    <source>
        <dbReference type="ARBA" id="ARBA00022723"/>
    </source>
</evidence>
<dbReference type="GO" id="GO:0004842">
    <property type="term" value="F:ubiquitin-protein transferase activity"/>
    <property type="evidence" value="ECO:0007669"/>
    <property type="project" value="TreeGrafter"/>
</dbReference>
<dbReference type="Gramene" id="KJB15825">
    <property type="protein sequence ID" value="KJB15825"/>
    <property type="gene ID" value="B456_002G198200"/>
</dbReference>